<evidence type="ECO:0000313" key="4">
    <source>
        <dbReference type="Proteomes" id="UP000286100"/>
    </source>
</evidence>
<keyword evidence="2" id="KW-0732">Signal</keyword>
<gene>
    <name evidence="3" type="ORF">D3876_18715</name>
</gene>
<evidence type="ECO:0000313" key="3">
    <source>
        <dbReference type="EMBL" id="RJF85888.1"/>
    </source>
</evidence>
<feature type="compositionally biased region" description="Pro residues" evidence="1">
    <location>
        <begin position="68"/>
        <end position="82"/>
    </location>
</feature>
<protein>
    <submittedName>
        <fullName evidence="3">Uncharacterized protein</fullName>
    </submittedName>
</protein>
<organism evidence="3 4">
    <name type="scientific">Sphingomonas cavernae</name>
    <dbReference type="NCBI Taxonomy" id="2320861"/>
    <lineage>
        <taxon>Bacteria</taxon>
        <taxon>Pseudomonadati</taxon>
        <taxon>Pseudomonadota</taxon>
        <taxon>Alphaproteobacteria</taxon>
        <taxon>Sphingomonadales</taxon>
        <taxon>Sphingomonadaceae</taxon>
        <taxon>Sphingomonas</taxon>
    </lineage>
</organism>
<dbReference type="PROSITE" id="PS51257">
    <property type="entry name" value="PROKAR_LIPOPROTEIN"/>
    <property type="match status" value="1"/>
</dbReference>
<comment type="caution">
    <text evidence="3">The sequence shown here is derived from an EMBL/GenBank/DDBJ whole genome shotgun (WGS) entry which is preliminary data.</text>
</comment>
<sequence>MKSKYLAVLLVGTMALGACTTPEEAPPAPPPPVGVGAIAGTVAADRDGDGVVDGYYTSDGVYHAVQGPPCPPPPPPPPPPSPSGERGH</sequence>
<feature type="chain" id="PRO_5019554242" evidence="2">
    <location>
        <begin position="21"/>
        <end position="88"/>
    </location>
</feature>
<keyword evidence="4" id="KW-1185">Reference proteome</keyword>
<feature type="signal peptide" evidence="2">
    <location>
        <begin position="1"/>
        <end position="20"/>
    </location>
</feature>
<dbReference type="Proteomes" id="UP000286100">
    <property type="component" value="Unassembled WGS sequence"/>
</dbReference>
<evidence type="ECO:0000256" key="1">
    <source>
        <dbReference type="SAM" id="MobiDB-lite"/>
    </source>
</evidence>
<dbReference type="EMBL" id="QYUM01000004">
    <property type="protein sequence ID" value="RJF85888.1"/>
    <property type="molecule type" value="Genomic_DNA"/>
</dbReference>
<proteinExistence type="predicted"/>
<reference evidence="3 4" key="1">
    <citation type="submission" date="2018-09" db="EMBL/GenBank/DDBJ databases">
        <authorList>
            <person name="Zhu H."/>
        </authorList>
    </citation>
    <scope>NUCLEOTIDE SEQUENCE [LARGE SCALE GENOMIC DNA]</scope>
    <source>
        <strain evidence="3 4">K2R01-6</strain>
    </source>
</reference>
<feature type="region of interest" description="Disordered" evidence="1">
    <location>
        <begin position="62"/>
        <end position="88"/>
    </location>
</feature>
<dbReference type="AlphaFoldDB" id="A0A418W7E4"/>
<accession>A0A418W7E4</accession>
<name>A0A418W7E4_9SPHN</name>
<evidence type="ECO:0000256" key="2">
    <source>
        <dbReference type="SAM" id="SignalP"/>
    </source>
</evidence>